<protein>
    <submittedName>
        <fullName evidence="1">Uncharacterized protein</fullName>
    </submittedName>
</protein>
<dbReference type="EMBL" id="CP081297">
    <property type="protein sequence ID" value="QZD86724.1"/>
    <property type="molecule type" value="Genomic_DNA"/>
</dbReference>
<keyword evidence="2" id="KW-1185">Reference proteome</keyword>
<organism evidence="1 2">
    <name type="scientific">Qipengyuania psychrotolerans</name>
    <dbReference type="NCBI Taxonomy" id="2867238"/>
    <lineage>
        <taxon>Bacteria</taxon>
        <taxon>Pseudomonadati</taxon>
        <taxon>Pseudomonadota</taxon>
        <taxon>Alphaproteobacteria</taxon>
        <taxon>Sphingomonadales</taxon>
        <taxon>Erythrobacteraceae</taxon>
        <taxon>Qipengyuania</taxon>
    </lineage>
</organism>
<dbReference type="RefSeq" id="WP_221422266.1">
    <property type="nucleotide sequence ID" value="NZ_CP081297.1"/>
</dbReference>
<evidence type="ECO:0000313" key="2">
    <source>
        <dbReference type="Proteomes" id="UP000824280"/>
    </source>
</evidence>
<gene>
    <name evidence="1" type="ORF">K3166_11000</name>
</gene>
<reference evidence="1 2" key="1">
    <citation type="submission" date="2021-08" db="EMBL/GenBank/DDBJ databases">
        <title>Comparative Genomics Analysis of the Genus Qipengyuania Reveals Extensive Genetic Diversity and Metabolic Versatility, Including the Description of Fifteen Novel Species.</title>
        <authorList>
            <person name="Liu Y."/>
        </authorList>
    </citation>
    <scope>NUCLEOTIDE SEQUENCE [LARGE SCALE GENOMIC DNA]</scope>
    <source>
        <strain evidence="1 2">1XM2-8</strain>
    </source>
</reference>
<accession>A0ABX8ZCU7</accession>
<sequence length="488" mass="53284">MANEDMSFFGLNRPEYIPATELFMSEVTWSLATEKSRKQLSQTLAPNGLAFGSRATHKNDKVHSTKPFRDEEEFELASQEIAARFGQAPEVGRGILDTLLNEIENYASEKSIRSTAIPVTLAASLMQDARGITGKQNPVNVAQIIEKIYAAGGGKNSAATSWVGALNEAGPAGLPDWIEDALEKALPPECKTALAEIKSNAGGAKAGLRTPKWLEGKPTPFRWLANSWDALCSNQWVNAMPRRRFADWASCLTRTGVATTYLFEMHLNTRMVAALGSEVDAKEVVENVIEDSKRLLFWDDNRSASAADVGPSIKQLSFIGTSCQDLLKRFKEMYPELPSIAEYDDREEGLAEWLEAARSVLAPYRDKVSNEIALALDNGKGSGAKNVFETIRYSLLVRGGHQSTDLYGFLKQCGPYTCVDPGQEWLVVIASLCSTGPRQPSRLADLSGALSDIGISVPRSTLIGRLESYGLARSSHDADDALEIQPAF</sequence>
<dbReference type="Proteomes" id="UP000824280">
    <property type="component" value="Chromosome"/>
</dbReference>
<name>A0ABX8ZCU7_9SPHN</name>
<evidence type="ECO:0000313" key="1">
    <source>
        <dbReference type="EMBL" id="QZD86724.1"/>
    </source>
</evidence>
<proteinExistence type="predicted"/>